<sequence>MVWFNSIVQGVGSAVNWAMSNAGNIAGLLTSVTKVSTLYIPKDAAEEAEMPETSKDYFKIFKRAEAVLQEQAEKKVKAKEVEYGWDDPREPFSTRKGNLSGIWIRPTVFTNTSEEVPEMYRDLVKLFAELSIPTIMKRNDKDDDVAELVSQAIFPTYPKPPSQISSFDAYNNDHLSTYGIGLRNDDKSCQVFVGHSYYALPMGRSGTDNTWHCAVHVKMKSTTHSEEQYAKDMEEFRFMEIIEPSAVDVWLVTFQISWKAIKVARGGYKFLKEVLHEKSKTGYKVKHNFLDGQLQTVKIKAPAQKSPSETLFYLQEAVAQAVEKLNKNSPQMDFEVAAASTQYQTPYVVLMDSTLLTADNAVGDGMVVVSH</sequence>
<dbReference type="EMBL" id="JAJTJA010000014">
    <property type="protein sequence ID" value="KAH8689816.1"/>
    <property type="molecule type" value="Genomic_DNA"/>
</dbReference>
<organism evidence="1 2">
    <name type="scientific">Talaromyces proteolyticus</name>
    <dbReference type="NCBI Taxonomy" id="1131652"/>
    <lineage>
        <taxon>Eukaryota</taxon>
        <taxon>Fungi</taxon>
        <taxon>Dikarya</taxon>
        <taxon>Ascomycota</taxon>
        <taxon>Pezizomycotina</taxon>
        <taxon>Eurotiomycetes</taxon>
        <taxon>Eurotiomycetidae</taxon>
        <taxon>Eurotiales</taxon>
        <taxon>Trichocomaceae</taxon>
        <taxon>Talaromyces</taxon>
        <taxon>Talaromyces sect. Bacilispori</taxon>
    </lineage>
</organism>
<evidence type="ECO:0000313" key="2">
    <source>
        <dbReference type="Proteomes" id="UP001201262"/>
    </source>
</evidence>
<gene>
    <name evidence="1" type="ORF">BGW36DRAFT_364560</name>
</gene>
<name>A0AAD4PUT9_9EURO</name>
<dbReference type="RefSeq" id="XP_046066099.1">
    <property type="nucleotide sequence ID" value="XM_046214565.1"/>
</dbReference>
<proteinExistence type="predicted"/>
<dbReference type="Proteomes" id="UP001201262">
    <property type="component" value="Unassembled WGS sequence"/>
</dbReference>
<keyword evidence="2" id="KW-1185">Reference proteome</keyword>
<protein>
    <submittedName>
        <fullName evidence="1">Uncharacterized protein</fullName>
    </submittedName>
</protein>
<accession>A0AAD4PUT9</accession>
<dbReference type="AlphaFoldDB" id="A0AAD4PUT9"/>
<dbReference type="GeneID" id="70244852"/>
<reference evidence="1" key="1">
    <citation type="submission" date="2021-12" db="EMBL/GenBank/DDBJ databases">
        <title>Convergent genome expansion in fungi linked to evolution of root-endophyte symbiosis.</title>
        <authorList>
            <consortium name="DOE Joint Genome Institute"/>
            <person name="Ke Y.-H."/>
            <person name="Bonito G."/>
            <person name="Liao H.-L."/>
            <person name="Looney B."/>
            <person name="Rojas-Flechas A."/>
            <person name="Nash J."/>
            <person name="Hameed K."/>
            <person name="Schadt C."/>
            <person name="Martin F."/>
            <person name="Crous P.W."/>
            <person name="Miettinen O."/>
            <person name="Magnuson J.K."/>
            <person name="Labbe J."/>
            <person name="Jacobson D."/>
            <person name="Doktycz M.J."/>
            <person name="Veneault-Fourrey C."/>
            <person name="Kuo A."/>
            <person name="Mondo S."/>
            <person name="Calhoun S."/>
            <person name="Riley R."/>
            <person name="Ohm R."/>
            <person name="LaButti K."/>
            <person name="Andreopoulos B."/>
            <person name="Pangilinan J."/>
            <person name="Nolan M."/>
            <person name="Tritt A."/>
            <person name="Clum A."/>
            <person name="Lipzen A."/>
            <person name="Daum C."/>
            <person name="Barry K."/>
            <person name="Grigoriev I.V."/>
            <person name="Vilgalys R."/>
        </authorList>
    </citation>
    <scope>NUCLEOTIDE SEQUENCE</scope>
    <source>
        <strain evidence="1">PMI_201</strain>
    </source>
</reference>
<comment type="caution">
    <text evidence="1">The sequence shown here is derived from an EMBL/GenBank/DDBJ whole genome shotgun (WGS) entry which is preliminary data.</text>
</comment>
<evidence type="ECO:0000313" key="1">
    <source>
        <dbReference type="EMBL" id="KAH8689816.1"/>
    </source>
</evidence>